<comment type="caution">
    <text evidence="7">The sequence shown here is derived from an EMBL/GenBank/DDBJ whole genome shotgun (WGS) entry which is preliminary data.</text>
</comment>
<feature type="signal peptide" evidence="2">
    <location>
        <begin position="1"/>
        <end position="20"/>
    </location>
</feature>
<dbReference type="EMBL" id="SSFO01000210">
    <property type="protein sequence ID" value="TXI30960.1"/>
    <property type="molecule type" value="Genomic_DNA"/>
</dbReference>
<evidence type="ECO:0000256" key="1">
    <source>
        <dbReference type="SAM" id="MobiDB-lite"/>
    </source>
</evidence>
<evidence type="ECO:0000313" key="5">
    <source>
        <dbReference type="EMBL" id="GIZ94588.1"/>
    </source>
</evidence>
<dbReference type="Pfam" id="PF13511">
    <property type="entry name" value="DUF4124"/>
    <property type="match status" value="1"/>
</dbReference>
<evidence type="ECO:0000313" key="8">
    <source>
        <dbReference type="Proteomes" id="UP000321110"/>
    </source>
</evidence>
<dbReference type="EMBL" id="BPMS01000020">
    <property type="protein sequence ID" value="GIZ90105.1"/>
    <property type="molecule type" value="Genomic_DNA"/>
</dbReference>
<dbReference type="Proteomes" id="UP000887212">
    <property type="component" value="Unassembled WGS sequence"/>
</dbReference>
<evidence type="ECO:0000313" key="7">
    <source>
        <dbReference type="EMBL" id="TXI30960.1"/>
    </source>
</evidence>
<gene>
    <name evidence="7" type="ORF">E6Q69_12665</name>
    <name evidence="4" type="ORF">KAM435_34320</name>
    <name evidence="5" type="ORF">KAM436_35560</name>
    <name evidence="6" type="ORF">N7380_19585</name>
</gene>
<reference evidence="4 9" key="2">
    <citation type="submission" date="2021-07" db="EMBL/GenBank/DDBJ databases">
        <title>Whole genome sequencing of carbapenem-resistant Pseudomonas spp. isolated in Japan.</title>
        <authorList>
            <person name="Suzuki M."/>
            <person name="Maehana S."/>
            <person name="Kitasato H."/>
        </authorList>
    </citation>
    <scope>NUCLEOTIDE SEQUENCE</scope>
    <source>
        <strain evidence="4">KAM435</strain>
        <strain evidence="5 9">KAM436</strain>
    </source>
</reference>
<dbReference type="RefSeq" id="WP_142135572.1">
    <property type="nucleotide sequence ID" value="NZ_AP024354.1"/>
</dbReference>
<reference evidence="7 8" key="1">
    <citation type="submission" date="2018-09" db="EMBL/GenBank/DDBJ databases">
        <title>Metagenome Assembled Genomes from an Advanced Water Purification Facility.</title>
        <authorList>
            <person name="Stamps B.W."/>
            <person name="Spear J.R."/>
        </authorList>
    </citation>
    <scope>NUCLEOTIDE SEQUENCE [LARGE SCALE GENOMIC DNA]</scope>
    <source>
        <strain evidence="7">Bin_52_1</strain>
    </source>
</reference>
<evidence type="ECO:0000313" key="9">
    <source>
        <dbReference type="Proteomes" id="UP000887228"/>
    </source>
</evidence>
<organism evidence="7 8">
    <name type="scientific">Aquipseudomonas alcaligenes</name>
    <name type="common">Pseudomonas alcaligenes</name>
    <dbReference type="NCBI Taxonomy" id="43263"/>
    <lineage>
        <taxon>Bacteria</taxon>
        <taxon>Pseudomonadati</taxon>
        <taxon>Pseudomonadota</taxon>
        <taxon>Gammaproteobacteria</taxon>
        <taxon>Pseudomonadales</taxon>
        <taxon>Pseudomonadaceae</taxon>
        <taxon>Aquipseudomonas</taxon>
    </lineage>
</organism>
<dbReference type="EMBL" id="BPMT01000020">
    <property type="protein sequence ID" value="GIZ94588.1"/>
    <property type="molecule type" value="Genomic_DNA"/>
</dbReference>
<feature type="chain" id="PRO_5044406064" evidence="2">
    <location>
        <begin position="21"/>
        <end position="144"/>
    </location>
</feature>
<evidence type="ECO:0000313" key="6">
    <source>
        <dbReference type="EMBL" id="MDH0144524.1"/>
    </source>
</evidence>
<dbReference type="Proteomes" id="UP001158058">
    <property type="component" value="Unassembled WGS sequence"/>
</dbReference>
<accession>A0A5C7W0N0</accession>
<feature type="region of interest" description="Disordered" evidence="1">
    <location>
        <begin position="109"/>
        <end position="144"/>
    </location>
</feature>
<name>A0A5C7W0N0_AQUAC</name>
<dbReference type="Proteomes" id="UP000887228">
    <property type="component" value="Unassembled WGS sequence"/>
</dbReference>
<keyword evidence="2" id="KW-0732">Signal</keyword>
<feature type="compositionally biased region" description="Low complexity" evidence="1">
    <location>
        <begin position="55"/>
        <end position="67"/>
    </location>
</feature>
<evidence type="ECO:0000259" key="3">
    <source>
        <dbReference type="Pfam" id="PF13511"/>
    </source>
</evidence>
<feature type="compositionally biased region" description="Basic and acidic residues" evidence="1">
    <location>
        <begin position="69"/>
        <end position="88"/>
    </location>
</feature>
<dbReference type="AlphaFoldDB" id="A0A5C7W0N0"/>
<protein>
    <submittedName>
        <fullName evidence="7">DUF4124 domain-containing protein</fullName>
    </submittedName>
</protein>
<feature type="compositionally biased region" description="Basic and acidic residues" evidence="1">
    <location>
        <begin position="112"/>
        <end position="144"/>
    </location>
</feature>
<proteinExistence type="predicted"/>
<feature type="domain" description="DUF4124" evidence="3">
    <location>
        <begin position="11"/>
        <end position="64"/>
    </location>
</feature>
<evidence type="ECO:0000313" key="4">
    <source>
        <dbReference type="EMBL" id="GIZ90105.1"/>
    </source>
</evidence>
<sequence>MRRMILACSVLLTLSTGATAGQIYKWVDAQGNVHFGSQPPEGQEAASVNPNISQPKIAAPAAKAPEASGEDKEQEKLDEQARAAASKREEELKVYCERIRKDLAQMKASPRVRVEENGELRRLTEEERQDRIAKSEASIKENCK</sequence>
<feature type="region of interest" description="Disordered" evidence="1">
    <location>
        <begin position="35"/>
        <end position="88"/>
    </location>
</feature>
<dbReference type="Proteomes" id="UP000321110">
    <property type="component" value="Unassembled WGS sequence"/>
</dbReference>
<reference evidence="6" key="3">
    <citation type="submission" date="2022-09" db="EMBL/GenBank/DDBJ databases">
        <title>Intensive care unit water sources are persistently colonized with multi-drug resistant bacteria and are the site of extensive horizontal gene transfer of antibiotic resistance genes.</title>
        <authorList>
            <person name="Diorio-Toth L."/>
        </authorList>
    </citation>
    <scope>NUCLEOTIDE SEQUENCE</scope>
    <source>
        <strain evidence="6">GD04146</strain>
    </source>
</reference>
<dbReference type="InterPro" id="IPR025392">
    <property type="entry name" value="DUF4124"/>
</dbReference>
<evidence type="ECO:0000256" key="2">
    <source>
        <dbReference type="SAM" id="SignalP"/>
    </source>
</evidence>
<dbReference type="EMBL" id="JAODZF010000017">
    <property type="protein sequence ID" value="MDH0144524.1"/>
    <property type="molecule type" value="Genomic_DNA"/>
</dbReference>